<dbReference type="PROSITE" id="PS50850">
    <property type="entry name" value="MFS"/>
    <property type="match status" value="1"/>
</dbReference>
<feature type="transmembrane region" description="Helical" evidence="7">
    <location>
        <begin position="161"/>
        <end position="182"/>
    </location>
</feature>
<dbReference type="Pfam" id="PF07690">
    <property type="entry name" value="MFS_1"/>
    <property type="match status" value="1"/>
</dbReference>
<evidence type="ECO:0000256" key="4">
    <source>
        <dbReference type="ARBA" id="ARBA00022989"/>
    </source>
</evidence>
<evidence type="ECO:0000256" key="2">
    <source>
        <dbReference type="ARBA" id="ARBA00022475"/>
    </source>
</evidence>
<name>A0ABP9IBZ0_9ACTN</name>
<feature type="domain" description="Major facilitator superfamily (MFS) profile" evidence="8">
    <location>
        <begin position="70"/>
        <end position="437"/>
    </location>
</feature>
<dbReference type="InterPro" id="IPR036259">
    <property type="entry name" value="MFS_trans_sf"/>
</dbReference>
<organism evidence="9 10">
    <name type="scientific">Streptomyces siamensis</name>
    <dbReference type="NCBI Taxonomy" id="1274986"/>
    <lineage>
        <taxon>Bacteria</taxon>
        <taxon>Bacillati</taxon>
        <taxon>Actinomycetota</taxon>
        <taxon>Actinomycetes</taxon>
        <taxon>Kitasatosporales</taxon>
        <taxon>Streptomycetaceae</taxon>
        <taxon>Streptomyces</taxon>
    </lineage>
</organism>
<keyword evidence="2" id="KW-1003">Cell membrane</keyword>
<dbReference type="RefSeq" id="WP_345639928.1">
    <property type="nucleotide sequence ID" value="NZ_BAABKB010000001.1"/>
</dbReference>
<dbReference type="InterPro" id="IPR050189">
    <property type="entry name" value="MFS_Efflux_Transporters"/>
</dbReference>
<dbReference type="SUPFAM" id="SSF103473">
    <property type="entry name" value="MFS general substrate transporter"/>
    <property type="match status" value="1"/>
</dbReference>
<dbReference type="InterPro" id="IPR020846">
    <property type="entry name" value="MFS_dom"/>
</dbReference>
<evidence type="ECO:0000256" key="6">
    <source>
        <dbReference type="SAM" id="MobiDB-lite"/>
    </source>
</evidence>
<sequence length="447" mass="45504">MSTSQRNLPVEPHEQPGPAAPAERAAPADPTASSGSSARPGSSVESRSSLPSASSASSARGEGDRLPLSPLLALATAAFLGVLTEALPAGVLPEMAGDLSVGESAMGQALTVYAIATGVSAIPLSKATAAWRRKRLLLTAVGAFAAANTVTAFSSDYALTMVFRFVAGMAAAVVWAELVGYARRLAPPRLRGRAIAITMAGIPLALSLGIPVGTFLGGAFGWRLTFGLVTAVAVVLVGWIAAAVPDHPGQRSEHRAPVLGALRLPGVVPVLFVVATYVLAHNILYTYIATFLDAHGMGDSRDTVLLVFGIASLLSIWVTGAWVDRRLRALTVAGAALFLAAAALLALLAGHPAVVYTAVVLWGLGWGGVATLLQTAVTDAGGDRGQALLVTTWNSFMAAGGAVGGLLLDLRGAGAFPWSVLALLVPALLVVAGARTHGFPARRPGGS</sequence>
<evidence type="ECO:0000313" key="9">
    <source>
        <dbReference type="EMBL" id="GAA4994276.1"/>
    </source>
</evidence>
<dbReference type="CDD" id="cd17324">
    <property type="entry name" value="MFS_NepI_like"/>
    <property type="match status" value="1"/>
</dbReference>
<accession>A0ABP9IBZ0</accession>
<evidence type="ECO:0000256" key="1">
    <source>
        <dbReference type="ARBA" id="ARBA00004651"/>
    </source>
</evidence>
<feature type="compositionally biased region" description="Low complexity" evidence="6">
    <location>
        <begin position="16"/>
        <end position="62"/>
    </location>
</feature>
<feature type="transmembrane region" description="Helical" evidence="7">
    <location>
        <begin position="387"/>
        <end position="408"/>
    </location>
</feature>
<gene>
    <name evidence="9" type="ORF">GCM10023335_02720</name>
</gene>
<feature type="transmembrane region" description="Helical" evidence="7">
    <location>
        <begin position="330"/>
        <end position="349"/>
    </location>
</feature>
<evidence type="ECO:0000256" key="3">
    <source>
        <dbReference type="ARBA" id="ARBA00022692"/>
    </source>
</evidence>
<keyword evidence="4 7" id="KW-1133">Transmembrane helix</keyword>
<feature type="transmembrane region" description="Helical" evidence="7">
    <location>
        <begin position="136"/>
        <end position="155"/>
    </location>
</feature>
<evidence type="ECO:0000256" key="7">
    <source>
        <dbReference type="SAM" id="Phobius"/>
    </source>
</evidence>
<dbReference type="Gene3D" id="1.20.1250.20">
    <property type="entry name" value="MFS general substrate transporter like domains"/>
    <property type="match status" value="1"/>
</dbReference>
<protein>
    <submittedName>
        <fullName evidence="9">MFS transporter</fullName>
    </submittedName>
</protein>
<feature type="transmembrane region" description="Helical" evidence="7">
    <location>
        <begin position="105"/>
        <end position="124"/>
    </location>
</feature>
<comment type="caution">
    <text evidence="9">The sequence shown here is derived from an EMBL/GenBank/DDBJ whole genome shotgun (WGS) entry which is preliminary data.</text>
</comment>
<feature type="transmembrane region" description="Helical" evidence="7">
    <location>
        <begin position="264"/>
        <end position="284"/>
    </location>
</feature>
<evidence type="ECO:0000313" key="10">
    <source>
        <dbReference type="Proteomes" id="UP001501759"/>
    </source>
</evidence>
<feature type="transmembrane region" description="Helical" evidence="7">
    <location>
        <begin position="414"/>
        <end position="434"/>
    </location>
</feature>
<feature type="region of interest" description="Disordered" evidence="6">
    <location>
        <begin position="1"/>
        <end position="62"/>
    </location>
</feature>
<reference evidence="10" key="1">
    <citation type="journal article" date="2019" name="Int. J. Syst. Evol. Microbiol.">
        <title>The Global Catalogue of Microorganisms (GCM) 10K type strain sequencing project: providing services to taxonomists for standard genome sequencing and annotation.</title>
        <authorList>
            <consortium name="The Broad Institute Genomics Platform"/>
            <consortium name="The Broad Institute Genome Sequencing Center for Infectious Disease"/>
            <person name="Wu L."/>
            <person name="Ma J."/>
        </authorList>
    </citation>
    <scope>NUCLEOTIDE SEQUENCE [LARGE SCALE GENOMIC DNA]</scope>
    <source>
        <strain evidence="10">JCM 18409</strain>
    </source>
</reference>
<keyword evidence="3 7" id="KW-0812">Transmembrane</keyword>
<dbReference type="InterPro" id="IPR011701">
    <property type="entry name" value="MFS"/>
</dbReference>
<keyword evidence="5 7" id="KW-0472">Membrane</keyword>
<keyword evidence="10" id="KW-1185">Reference proteome</keyword>
<evidence type="ECO:0000256" key="5">
    <source>
        <dbReference type="ARBA" id="ARBA00023136"/>
    </source>
</evidence>
<evidence type="ECO:0000259" key="8">
    <source>
        <dbReference type="PROSITE" id="PS50850"/>
    </source>
</evidence>
<feature type="transmembrane region" description="Helical" evidence="7">
    <location>
        <begin position="71"/>
        <end position="93"/>
    </location>
</feature>
<feature type="transmembrane region" description="Helical" evidence="7">
    <location>
        <begin position="304"/>
        <end position="323"/>
    </location>
</feature>
<feature type="transmembrane region" description="Helical" evidence="7">
    <location>
        <begin position="355"/>
        <end position="375"/>
    </location>
</feature>
<proteinExistence type="predicted"/>
<feature type="transmembrane region" description="Helical" evidence="7">
    <location>
        <begin position="194"/>
        <end position="216"/>
    </location>
</feature>
<dbReference type="PANTHER" id="PTHR43124">
    <property type="entry name" value="PURINE EFFLUX PUMP PBUE"/>
    <property type="match status" value="1"/>
</dbReference>
<dbReference type="PANTHER" id="PTHR43124:SF3">
    <property type="entry name" value="CHLORAMPHENICOL EFFLUX PUMP RV0191"/>
    <property type="match status" value="1"/>
</dbReference>
<dbReference type="EMBL" id="BAABKB010000001">
    <property type="protein sequence ID" value="GAA4994276.1"/>
    <property type="molecule type" value="Genomic_DNA"/>
</dbReference>
<feature type="transmembrane region" description="Helical" evidence="7">
    <location>
        <begin position="222"/>
        <end position="244"/>
    </location>
</feature>
<comment type="subcellular location">
    <subcellularLocation>
        <location evidence="1">Cell membrane</location>
        <topology evidence="1">Multi-pass membrane protein</topology>
    </subcellularLocation>
</comment>
<dbReference type="Proteomes" id="UP001501759">
    <property type="component" value="Unassembled WGS sequence"/>
</dbReference>